<dbReference type="PANTHER" id="PTHR43581:SF2">
    <property type="entry name" value="EXCINUCLEASE ATPASE SUBUNIT"/>
    <property type="match status" value="1"/>
</dbReference>
<dbReference type="EMBL" id="SOZE01000010">
    <property type="protein sequence ID" value="TFF37477.1"/>
    <property type="molecule type" value="Genomic_DNA"/>
</dbReference>
<dbReference type="OrthoDB" id="1098190at2"/>
<evidence type="ECO:0000313" key="1">
    <source>
        <dbReference type="EMBL" id="TFF37477.1"/>
    </source>
</evidence>
<dbReference type="PANTHER" id="PTHR43581">
    <property type="entry name" value="ATP/GTP PHOSPHATASE"/>
    <property type="match status" value="1"/>
</dbReference>
<sequence length="417" mass="48729">MSRITIKNIGPVTSVALELNRINVIMGPQSSGKSTIAKIVSFCQWAEKRYILDGNKFEYDFEEMFMEFHRIGDSYFSRDSAFIYESDFLKISQKGTNFKLKFESKKRNADFKKPKNIYIPAERNFVSVIPNLGKYNETNDNIMSFLYDWFDAKKNYNAVNPLPILNLGVEYAFDKEVDQLTLLKNKKILQLKDASSGLQSVTPLLMLIHYLTHGFYENSKSNSVYEREEVVKTIIDNLNTQIDGPDRDALNGFQDLNDNFVLTKENTDRLLKLVRNRGRYFFTNFIIEEPEQNLFPSTQRDLIYHLFSLILNTNRPHHLLITTHSPFVLYAINNCIMGKRISNDMPPEEYNELRSHMAWVDSHQISVWQMQAGQITSVLDERTGTVTKHYFNEIMNELLEEYYEMLNYFKDDRSTAS</sequence>
<dbReference type="AlphaFoldDB" id="A0A4Y8SFZ4"/>
<dbReference type="InterPro" id="IPR051396">
    <property type="entry name" value="Bact_Antivir_Def_Nuclease"/>
</dbReference>
<keyword evidence="2" id="KW-1185">Reference proteome</keyword>
<comment type="caution">
    <text evidence="1">The sequence shown here is derived from an EMBL/GenBank/DDBJ whole genome shotgun (WGS) entry which is preliminary data.</text>
</comment>
<dbReference type="SUPFAM" id="SSF52540">
    <property type="entry name" value="P-loop containing nucleoside triphosphate hydrolases"/>
    <property type="match status" value="1"/>
</dbReference>
<organism evidence="1 2">
    <name type="scientific">Mucilaginibacter psychrotolerans</name>
    <dbReference type="NCBI Taxonomy" id="1524096"/>
    <lineage>
        <taxon>Bacteria</taxon>
        <taxon>Pseudomonadati</taxon>
        <taxon>Bacteroidota</taxon>
        <taxon>Sphingobacteriia</taxon>
        <taxon>Sphingobacteriales</taxon>
        <taxon>Sphingobacteriaceae</taxon>
        <taxon>Mucilaginibacter</taxon>
    </lineage>
</organism>
<dbReference type="RefSeq" id="WP_133231022.1">
    <property type="nucleotide sequence ID" value="NZ_SOZE01000010.1"/>
</dbReference>
<dbReference type="Proteomes" id="UP000297540">
    <property type="component" value="Unassembled WGS sequence"/>
</dbReference>
<dbReference type="InterPro" id="IPR027417">
    <property type="entry name" value="P-loop_NTPase"/>
</dbReference>
<accession>A0A4Y8SFZ4</accession>
<evidence type="ECO:0008006" key="3">
    <source>
        <dbReference type="Google" id="ProtNLM"/>
    </source>
</evidence>
<reference evidence="1 2" key="1">
    <citation type="journal article" date="2017" name="Int. J. Syst. Evol. Microbiol.">
        <title>Mucilaginibacterpsychrotolerans sp. nov., isolated from peatlands.</title>
        <authorList>
            <person name="Deng Y."/>
            <person name="Shen L."/>
            <person name="Xu B."/>
            <person name="Liu Y."/>
            <person name="Gu Z."/>
            <person name="Liu H."/>
            <person name="Zhou Y."/>
        </authorList>
    </citation>
    <scope>NUCLEOTIDE SEQUENCE [LARGE SCALE GENOMIC DNA]</scope>
    <source>
        <strain evidence="1 2">NH7-4</strain>
    </source>
</reference>
<dbReference type="Gene3D" id="3.40.50.300">
    <property type="entry name" value="P-loop containing nucleotide triphosphate hydrolases"/>
    <property type="match status" value="1"/>
</dbReference>
<name>A0A4Y8SFZ4_9SPHI</name>
<protein>
    <recommendedName>
        <fullName evidence="3">ATP-binding protein</fullName>
    </recommendedName>
</protein>
<evidence type="ECO:0000313" key="2">
    <source>
        <dbReference type="Proteomes" id="UP000297540"/>
    </source>
</evidence>
<gene>
    <name evidence="1" type="ORF">E2R66_11770</name>
</gene>
<proteinExistence type="predicted"/>